<keyword evidence="10" id="KW-0460">Magnesium</keyword>
<dbReference type="SUPFAM" id="SSF48576">
    <property type="entry name" value="Terpenoid synthases"/>
    <property type="match status" value="1"/>
</dbReference>
<evidence type="ECO:0000313" key="20">
    <source>
        <dbReference type="Ensembl" id="ENSEBUP00000014302.1"/>
    </source>
</evidence>
<dbReference type="Gene3D" id="1.10.600.10">
    <property type="entry name" value="Farnesyl Diphosphate Synthase"/>
    <property type="match status" value="1"/>
</dbReference>
<dbReference type="CDD" id="cd00685">
    <property type="entry name" value="Trans_IPPS_HT"/>
    <property type="match status" value="1"/>
</dbReference>
<evidence type="ECO:0000256" key="15">
    <source>
        <dbReference type="ARBA" id="ARBA00032873"/>
    </source>
</evidence>
<evidence type="ECO:0000256" key="18">
    <source>
        <dbReference type="ARBA" id="ARBA00049399"/>
    </source>
</evidence>
<evidence type="ECO:0000256" key="1">
    <source>
        <dbReference type="ARBA" id="ARBA00001946"/>
    </source>
</evidence>
<evidence type="ECO:0000256" key="5">
    <source>
        <dbReference type="ARBA" id="ARBA00012439"/>
    </source>
</evidence>
<dbReference type="InterPro" id="IPR000092">
    <property type="entry name" value="Polyprenyl_synt"/>
</dbReference>
<evidence type="ECO:0000256" key="17">
    <source>
        <dbReference type="ARBA" id="ARBA00049291"/>
    </source>
</evidence>
<dbReference type="GO" id="GO:0005737">
    <property type="term" value="C:cytoplasm"/>
    <property type="evidence" value="ECO:0007669"/>
    <property type="project" value="TreeGrafter"/>
</dbReference>
<accession>A0A8C4QEV3</accession>
<comment type="pathway">
    <text evidence="2">Isoprenoid biosynthesis; geranyl diphosphate biosynthesis; geranyl diphosphate from dimethylallyl diphosphate and isopentenyl diphosphate: step 1/1.</text>
</comment>
<dbReference type="GO" id="GO:0004161">
    <property type="term" value="F:dimethylallyltranstransferase activity"/>
    <property type="evidence" value="ECO:0007669"/>
    <property type="project" value="UniProtKB-EC"/>
</dbReference>
<dbReference type="Ensembl" id="ENSEBUT00000014864.1">
    <property type="protein sequence ID" value="ENSEBUP00000014288.1"/>
    <property type="gene ID" value="ENSEBUG00000009001.1"/>
</dbReference>
<dbReference type="AlphaFoldDB" id="A0A8C4QEV3"/>
<reference evidence="20" key="1">
    <citation type="submission" date="2025-05" db="UniProtKB">
        <authorList>
            <consortium name="Ensembl"/>
        </authorList>
    </citation>
    <scope>IDENTIFICATION</scope>
</reference>
<dbReference type="InterPro" id="IPR039702">
    <property type="entry name" value="FPS1-like"/>
</dbReference>
<dbReference type="GO" id="GO:0045337">
    <property type="term" value="P:farnesyl diphosphate biosynthetic process"/>
    <property type="evidence" value="ECO:0007669"/>
    <property type="project" value="TreeGrafter"/>
</dbReference>
<evidence type="ECO:0000313" key="21">
    <source>
        <dbReference type="Proteomes" id="UP000694388"/>
    </source>
</evidence>
<evidence type="ECO:0000256" key="2">
    <source>
        <dbReference type="ARBA" id="ARBA00004932"/>
    </source>
</evidence>
<dbReference type="PROSITE" id="PS00444">
    <property type="entry name" value="POLYPRENYL_SYNTHASE_2"/>
    <property type="match status" value="1"/>
</dbReference>
<dbReference type="GO" id="GO:0046872">
    <property type="term" value="F:metal ion binding"/>
    <property type="evidence" value="ECO:0007669"/>
    <property type="project" value="UniProtKB-KW"/>
</dbReference>
<evidence type="ECO:0000256" key="8">
    <source>
        <dbReference type="ARBA" id="ARBA00022679"/>
    </source>
</evidence>
<evidence type="ECO:0000256" key="10">
    <source>
        <dbReference type="ARBA" id="ARBA00022842"/>
    </source>
</evidence>
<dbReference type="EC" id="2.5.1.1" evidence="6"/>
<evidence type="ECO:0000256" key="7">
    <source>
        <dbReference type="ARBA" id="ARBA00022516"/>
    </source>
</evidence>
<dbReference type="PANTHER" id="PTHR11525:SF0">
    <property type="entry name" value="FARNESYL PYROPHOSPHATE SYNTHASE"/>
    <property type="match status" value="1"/>
</dbReference>
<comment type="catalytic activity">
    <reaction evidence="18">
        <text>isopentenyl diphosphate + (2E)-geranyl diphosphate = (2E,6E)-farnesyl diphosphate + diphosphate</text>
        <dbReference type="Rhea" id="RHEA:19361"/>
        <dbReference type="ChEBI" id="CHEBI:33019"/>
        <dbReference type="ChEBI" id="CHEBI:58057"/>
        <dbReference type="ChEBI" id="CHEBI:128769"/>
        <dbReference type="ChEBI" id="CHEBI:175763"/>
        <dbReference type="EC" id="2.5.1.10"/>
    </reaction>
</comment>
<dbReference type="FunFam" id="1.10.600.10:FF:000006">
    <property type="entry name" value="Farnesyl pyrophosphate synthase"/>
    <property type="match status" value="1"/>
</dbReference>
<comment type="cofactor">
    <cofactor evidence="1">
        <name>Mg(2+)</name>
        <dbReference type="ChEBI" id="CHEBI:18420"/>
    </cofactor>
</comment>
<evidence type="ECO:0000256" key="12">
    <source>
        <dbReference type="ARBA" id="ARBA00032380"/>
    </source>
</evidence>
<comment type="catalytic activity">
    <reaction evidence="17">
        <text>isopentenyl diphosphate + dimethylallyl diphosphate = (2E)-geranyl diphosphate + diphosphate</text>
        <dbReference type="Rhea" id="RHEA:22408"/>
        <dbReference type="ChEBI" id="CHEBI:33019"/>
        <dbReference type="ChEBI" id="CHEBI:57623"/>
        <dbReference type="ChEBI" id="CHEBI:58057"/>
        <dbReference type="ChEBI" id="CHEBI:128769"/>
        <dbReference type="EC" id="2.5.1.1"/>
    </reaction>
</comment>
<dbReference type="OMA" id="CSWVVNQ"/>
<evidence type="ECO:0000256" key="3">
    <source>
        <dbReference type="ARBA" id="ARBA00005035"/>
    </source>
</evidence>
<dbReference type="InterPro" id="IPR033749">
    <property type="entry name" value="Polyprenyl_synt_CS"/>
</dbReference>
<dbReference type="PANTHER" id="PTHR11525">
    <property type="entry name" value="FARNESYL-PYROPHOSPHATE SYNTHETASE"/>
    <property type="match status" value="1"/>
</dbReference>
<proteinExistence type="inferred from homology"/>
<keyword evidence="9" id="KW-0479">Metal-binding</keyword>
<dbReference type="GeneTree" id="ENSGT00900000141074"/>
<evidence type="ECO:0000256" key="4">
    <source>
        <dbReference type="ARBA" id="ARBA00006706"/>
    </source>
</evidence>
<dbReference type="Ensembl" id="ENSEBUT00000014878.1">
    <property type="protein sequence ID" value="ENSEBUP00000014302.1"/>
    <property type="gene ID" value="ENSEBUG00000009001.1"/>
</dbReference>
<evidence type="ECO:0000256" key="11">
    <source>
        <dbReference type="ARBA" id="ARBA00023098"/>
    </source>
</evidence>
<protein>
    <recommendedName>
        <fullName evidence="16">Farnesyl pyrophosphate synthase</fullName>
        <ecNumber evidence="6">2.5.1.1</ecNumber>
        <ecNumber evidence="5">2.5.1.10</ecNumber>
    </recommendedName>
    <alternativeName>
        <fullName evidence="15">(2E,6E)-farnesyl diphosphate synthase</fullName>
    </alternativeName>
    <alternativeName>
        <fullName evidence="14">Dimethylallyltranstransferase</fullName>
    </alternativeName>
    <alternativeName>
        <fullName evidence="13">Farnesyl diphosphate synthase</fullName>
    </alternativeName>
    <alternativeName>
        <fullName evidence="12">Geranyltranstransferase</fullName>
    </alternativeName>
</protein>
<evidence type="ECO:0000256" key="9">
    <source>
        <dbReference type="ARBA" id="ARBA00022723"/>
    </source>
</evidence>
<dbReference type="SFLD" id="SFLDS00005">
    <property type="entry name" value="Isoprenoid_Synthase_Type_I"/>
    <property type="match status" value="1"/>
</dbReference>
<dbReference type="SFLD" id="SFLDG01017">
    <property type="entry name" value="Polyprenyl_Transferase_Like"/>
    <property type="match status" value="1"/>
</dbReference>
<dbReference type="InterPro" id="IPR008949">
    <property type="entry name" value="Isoprenoid_synthase_dom_sf"/>
</dbReference>
<sequence>MTSLSLQSRRIERFVSSDWLMLLRRLNRAISSTNGVARTARASAVRTRFHPSVFALCNTICPPFRIPVQQLTVSKMSGTPPPVVAASDAEVFMGLLNQVKLDLAEEQKKDVQLESTFCRLKEVLDYNLTGGKKNRGLSVIASYRQLASPSQQTEDNITNAMIIGLCVELLQASLLVADDIMDKSTTRRGKPCWYKNEGVGLFAINDSFLLKSMIYELLKKYCTEKPFYVNVLELFFQVSYKTELGQALDLLTAQPNKIDFSSFTEERYEAIAKYKTAFYSFYLPIAASMYMVGIVSKEAHASAEAILLEMGQFFQIQDDYLDCFGEPEVTGKVGTDIEDNKCSWLIVQALKMVTPEQRTLLEENYGCQDPEKVACVKAVYAELNLQTVYQQYEEKSYARLMSLVDHHSTSLPKVIFLDLAKRIYKRQK</sequence>
<dbReference type="Proteomes" id="UP000694388">
    <property type="component" value="Unplaced"/>
</dbReference>
<keyword evidence="7" id="KW-0444">Lipid biosynthesis</keyword>
<evidence type="ECO:0000256" key="13">
    <source>
        <dbReference type="ARBA" id="ARBA00032424"/>
    </source>
</evidence>
<dbReference type="Pfam" id="PF00348">
    <property type="entry name" value="polyprenyl_synt"/>
    <property type="match status" value="1"/>
</dbReference>
<comment type="similarity">
    <text evidence="4 19">Belongs to the FPP/GGPP synthase family.</text>
</comment>
<comment type="pathway">
    <text evidence="3">Isoprenoid biosynthesis; farnesyl diphosphate biosynthesis; farnesyl diphosphate from geranyl diphosphate and isopentenyl diphosphate: step 1/1.</text>
</comment>
<name>A0A8C4QEV3_EPTBU</name>
<keyword evidence="11" id="KW-0443">Lipid metabolism</keyword>
<dbReference type="PROSITE" id="PS00723">
    <property type="entry name" value="POLYPRENYL_SYNTHASE_1"/>
    <property type="match status" value="1"/>
</dbReference>
<keyword evidence="8 19" id="KW-0808">Transferase</keyword>
<evidence type="ECO:0000256" key="14">
    <source>
        <dbReference type="ARBA" id="ARBA00032448"/>
    </source>
</evidence>
<evidence type="ECO:0000256" key="6">
    <source>
        <dbReference type="ARBA" id="ARBA00012833"/>
    </source>
</evidence>
<evidence type="ECO:0000256" key="16">
    <source>
        <dbReference type="ARBA" id="ARBA00034546"/>
    </source>
</evidence>
<keyword evidence="21" id="KW-1185">Reference proteome</keyword>
<organism evidence="20 21">
    <name type="scientific">Eptatretus burgeri</name>
    <name type="common">Inshore hagfish</name>
    <dbReference type="NCBI Taxonomy" id="7764"/>
    <lineage>
        <taxon>Eukaryota</taxon>
        <taxon>Metazoa</taxon>
        <taxon>Chordata</taxon>
        <taxon>Craniata</taxon>
        <taxon>Vertebrata</taxon>
        <taxon>Cyclostomata</taxon>
        <taxon>Myxini</taxon>
        <taxon>Myxiniformes</taxon>
        <taxon>Myxinidae</taxon>
        <taxon>Eptatretinae</taxon>
        <taxon>Eptatretus</taxon>
    </lineage>
</organism>
<dbReference type="GO" id="GO:0004337">
    <property type="term" value="F:(2E,6E)-farnesyl diphosphate synthase activity"/>
    <property type="evidence" value="ECO:0007669"/>
    <property type="project" value="UniProtKB-EC"/>
</dbReference>
<evidence type="ECO:0000256" key="19">
    <source>
        <dbReference type="RuleBase" id="RU004466"/>
    </source>
</evidence>
<dbReference type="EC" id="2.5.1.10" evidence="5"/>